<evidence type="ECO:0000313" key="3">
    <source>
        <dbReference type="Proteomes" id="UP001073122"/>
    </source>
</evidence>
<feature type="chain" id="PRO_5046350318" evidence="1">
    <location>
        <begin position="24"/>
        <end position="89"/>
    </location>
</feature>
<keyword evidence="3" id="KW-1185">Reference proteome</keyword>
<evidence type="ECO:0000256" key="1">
    <source>
        <dbReference type="SAM" id="SignalP"/>
    </source>
</evidence>
<dbReference type="Pfam" id="PF20130">
    <property type="entry name" value="DUF6520"/>
    <property type="match status" value="1"/>
</dbReference>
<keyword evidence="1" id="KW-0732">Signal</keyword>
<gene>
    <name evidence="2" type="ORF">OF897_12320</name>
</gene>
<sequence length="89" mass="9469">MKILKTSLLPVVLLFIGAGSAFATNLAKEGKKALVEGYVIRDDQPQPCQDANIECQETGSVICTVNLGMGSEPVFEKAGTSCGNNLYFN</sequence>
<organism evidence="2 3">
    <name type="scientific">Chryseobacterium formosus</name>
    <dbReference type="NCBI Taxonomy" id="1537363"/>
    <lineage>
        <taxon>Bacteria</taxon>
        <taxon>Pseudomonadati</taxon>
        <taxon>Bacteroidota</taxon>
        <taxon>Flavobacteriia</taxon>
        <taxon>Flavobacteriales</taxon>
        <taxon>Weeksellaceae</taxon>
        <taxon>Chryseobacterium group</taxon>
        <taxon>Chryseobacterium</taxon>
    </lineage>
</organism>
<proteinExistence type="predicted"/>
<reference evidence="2" key="1">
    <citation type="submission" date="2022-10" db="EMBL/GenBank/DDBJ databases">
        <title>Chryseobacterium sp. nov., a novel bacterial species.</title>
        <authorList>
            <person name="Cao Y."/>
        </authorList>
    </citation>
    <scope>NUCLEOTIDE SEQUENCE</scope>
    <source>
        <strain evidence="2">CCTCC AB2015118</strain>
    </source>
</reference>
<dbReference type="EMBL" id="JAOVZW010000013">
    <property type="protein sequence ID" value="MCX8524699.1"/>
    <property type="molecule type" value="Genomic_DNA"/>
</dbReference>
<name>A0ABT3XRF0_9FLAO</name>
<comment type="caution">
    <text evidence="2">The sequence shown here is derived from an EMBL/GenBank/DDBJ whole genome shotgun (WGS) entry which is preliminary data.</text>
</comment>
<dbReference type="Proteomes" id="UP001073122">
    <property type="component" value="Unassembled WGS sequence"/>
</dbReference>
<dbReference type="InterPro" id="IPR045391">
    <property type="entry name" value="DUF6520"/>
</dbReference>
<evidence type="ECO:0000313" key="2">
    <source>
        <dbReference type="EMBL" id="MCX8524699.1"/>
    </source>
</evidence>
<accession>A0ABT3XRF0</accession>
<feature type="signal peptide" evidence="1">
    <location>
        <begin position="1"/>
        <end position="23"/>
    </location>
</feature>
<dbReference type="RefSeq" id="WP_267265983.1">
    <property type="nucleotide sequence ID" value="NZ_JAOVZW010000013.1"/>
</dbReference>
<protein>
    <submittedName>
        <fullName evidence="2">DUF6520 family protein</fullName>
    </submittedName>
</protein>